<dbReference type="KEGG" id="emc:129335618"/>
<name>A0AA97JS59_EUBMA</name>
<evidence type="ECO:0000313" key="3">
    <source>
        <dbReference type="Proteomes" id="UP001190640"/>
    </source>
</evidence>
<gene>
    <name evidence="4" type="primary">GSAP</name>
</gene>
<dbReference type="InterPro" id="IPR028010">
    <property type="entry name" value="GSAP_C_dom"/>
</dbReference>
<dbReference type="Proteomes" id="UP001190640">
    <property type="component" value="Chromosome 9"/>
</dbReference>
<dbReference type="AlphaFoldDB" id="A0AA97JS59"/>
<keyword evidence="3" id="KW-1185">Reference proteome</keyword>
<dbReference type="GeneID" id="129335618"/>
<dbReference type="CTD" id="54103"/>
<feature type="domain" description="Gamma-secretase-activating protein C-terminal" evidence="2">
    <location>
        <begin position="636"/>
        <end position="741"/>
    </location>
</feature>
<dbReference type="PANTHER" id="PTHR13630:SF1">
    <property type="entry name" value="GAMMA-SECRETASE-ACTIVATING PROTEIN"/>
    <property type="match status" value="1"/>
</dbReference>
<dbReference type="Pfam" id="PF14959">
    <property type="entry name" value="GSAP-16"/>
    <property type="match status" value="1"/>
</dbReference>
<dbReference type="GO" id="GO:1902004">
    <property type="term" value="P:positive regulation of amyloid-beta formation"/>
    <property type="evidence" value="ECO:0007669"/>
    <property type="project" value="TreeGrafter"/>
</dbReference>
<dbReference type="GO" id="GO:0005802">
    <property type="term" value="C:trans-Golgi network"/>
    <property type="evidence" value="ECO:0007669"/>
    <property type="project" value="TreeGrafter"/>
</dbReference>
<evidence type="ECO:0000259" key="2">
    <source>
        <dbReference type="Pfam" id="PF14959"/>
    </source>
</evidence>
<evidence type="ECO:0000256" key="1">
    <source>
        <dbReference type="SAM" id="MobiDB-lite"/>
    </source>
</evidence>
<protein>
    <submittedName>
        <fullName evidence="4">Gamma-secretase-activating protein isoform X1</fullName>
    </submittedName>
</protein>
<dbReference type="RefSeq" id="XP_054844288.1">
    <property type="nucleotide sequence ID" value="XM_054988313.1"/>
</dbReference>
<organism evidence="3 4">
    <name type="scientific">Eublepharis macularius</name>
    <name type="common">Leopard gecko</name>
    <name type="synonym">Cyrtodactylus macularius</name>
    <dbReference type="NCBI Taxonomy" id="481883"/>
    <lineage>
        <taxon>Eukaryota</taxon>
        <taxon>Metazoa</taxon>
        <taxon>Chordata</taxon>
        <taxon>Craniata</taxon>
        <taxon>Vertebrata</taxon>
        <taxon>Euteleostomi</taxon>
        <taxon>Lepidosauria</taxon>
        <taxon>Squamata</taxon>
        <taxon>Bifurcata</taxon>
        <taxon>Gekkota</taxon>
        <taxon>Eublepharidae</taxon>
        <taxon>Eublepharinae</taxon>
        <taxon>Eublepharis</taxon>
    </lineage>
</organism>
<accession>A0AA97JS59</accession>
<evidence type="ECO:0000313" key="4">
    <source>
        <dbReference type="RefSeq" id="XP_054844288.1"/>
    </source>
</evidence>
<feature type="region of interest" description="Disordered" evidence="1">
    <location>
        <begin position="863"/>
        <end position="889"/>
    </location>
</feature>
<sequence>MLLRLRARFDPRRDAAPWLAGQPLAADADAFLESLETLYVVNVERNGNIIYTWKGTRGHTCIGLYDPNSQTNEHLYTFEKDLHVISCSVNNEKTLLAVSFLQSTKEVTANLLFQPVSKCLTLLIEICPINNVKVLKAVDNCIRVQFLYPVAETQTFPESCLLLISEDKYVEKFDIRIVKEGHTAVIENSSHLPKEKIADDFLWIQWDTLEQRLFYVVRKGSRDILNCVQFYPDKSFTLILEVPLEISLPDIGFKLLNLKCDYYQGQEVEPQPLNLHVFTNERGSFCICYCIAPVKPGDVTYSAFFLHKGYSKTYTVALERTDFLQVKDLTFLNLDYYVAVFLPGHFLHLLNTQHPDLMCCNFFLTGEDAKINGLHKSAIVSPLKSMVLDLGTGQLFALEISKQGLLQFLWNSKRDSDRLATLHCLLLYIGNTTELETEIIKWISENMSTCFTFDPVQEFIIASLYWRMCPEAVNLDKLLPYTSLGCWNEPIPGITCTTHIISLPVLKAQNCKGFWEKLISSLEYVKYAGPPLRFNSKVLQRELEKLHLDQTDEGKRLTMYFTTIFEYAKKVLSNLNTRSSEERLVPFFQDEDYQQQLQTGLMAAQLKDHLMRHLQYVGKKRIEQIAVDYVSKLLGLMCRIMENVWRKYNLDSWVFYLGQQGGSNEALVFHLMCRMLQAANEMCLPLPPGFHTLHTRLGVRCLPLYTLLHYIDQGVLHLTELCVLNLLKELDNTEKNEKLKLGILARLPEAIGHKVAQLPSHPLGSSTIVQTYIKLLLEKLGNKRPSTSLVDRSPAQIEFLPLNYLVTMLAEVDHQVVFLRLGGFRGTRDCEFETCRRGGTEAYGHALGPLVLRSEDEWATSSNISASPHAATSTHAERPPLSRQKNCWL</sequence>
<proteinExistence type="predicted"/>
<dbReference type="PANTHER" id="PTHR13630">
    <property type="entry name" value="GAMMA-SECRETASE-ACTIVATING PROTEIN"/>
    <property type="match status" value="1"/>
</dbReference>
<feature type="compositionally biased region" description="Low complexity" evidence="1">
    <location>
        <begin position="865"/>
        <end position="874"/>
    </location>
</feature>
<reference evidence="4" key="1">
    <citation type="submission" date="2025-08" db="UniProtKB">
        <authorList>
            <consortium name="RefSeq"/>
        </authorList>
    </citation>
    <scope>IDENTIFICATION</scope>
    <source>
        <tissue evidence="4">Blood</tissue>
    </source>
</reference>
<dbReference type="InterPro" id="IPR026172">
    <property type="entry name" value="GSAP_fam"/>
</dbReference>